<dbReference type="InterPro" id="IPR011965">
    <property type="entry name" value="PaaX_trns_reg"/>
</dbReference>
<comment type="caution">
    <text evidence="3">The sequence shown here is derived from an EMBL/GenBank/DDBJ whole genome shotgun (WGS) entry which is preliminary data.</text>
</comment>
<dbReference type="InterPro" id="IPR012906">
    <property type="entry name" value="PaaX-like_N"/>
</dbReference>
<evidence type="ECO:0000259" key="1">
    <source>
        <dbReference type="Pfam" id="PF07848"/>
    </source>
</evidence>
<reference evidence="3 4" key="1">
    <citation type="submission" date="2023-09" db="EMBL/GenBank/DDBJ databases">
        <authorList>
            <person name="Rey-Velasco X."/>
        </authorList>
    </citation>
    <scope>NUCLEOTIDE SEQUENCE [LARGE SCALE GENOMIC DNA]</scope>
    <source>
        <strain evidence="3 4">F158</strain>
    </source>
</reference>
<dbReference type="SUPFAM" id="SSF46785">
    <property type="entry name" value="Winged helix' DNA-binding domain"/>
    <property type="match status" value="1"/>
</dbReference>
<dbReference type="Pfam" id="PF08223">
    <property type="entry name" value="PaaX_C"/>
    <property type="match status" value="1"/>
</dbReference>
<dbReference type="EMBL" id="JAVRHL010000002">
    <property type="protein sequence ID" value="MDT0682189.1"/>
    <property type="molecule type" value="Genomic_DNA"/>
</dbReference>
<dbReference type="InterPro" id="IPR013225">
    <property type="entry name" value="PaaX_C"/>
</dbReference>
<evidence type="ECO:0000313" key="4">
    <source>
        <dbReference type="Proteomes" id="UP001265259"/>
    </source>
</evidence>
<sequence>MDISDGAARIAARDILSGPAPRAASLIVTIYGDVAAPRGGTLWMGTLIDCCARHGISESLVRTAVSRLVGAGRLQGERIGRRSYYRLTPDAGAEFSEAAGILYAPPAAAKGWLVALGLRSRPPGWASLGPSAAIAPDRADMPRPDASVLEAPDLAPEALAAPAADLWPLGEVAERFTAFLQGFAPLEDALRTEPGAPPDGAEALALRLRLVDAYRGAALADPRLPASALPPDWPGHRARAVFVSTYLALAGAADAEIGLNLGDDTCPMLAETEASRWRMERLRAEASQKI</sequence>
<dbReference type="PANTHER" id="PTHR30319:SF1">
    <property type="entry name" value="TRANSCRIPTIONAL REPRESSOR PAAX"/>
    <property type="match status" value="1"/>
</dbReference>
<protein>
    <submittedName>
        <fullName evidence="3">PaaX family transcriptional regulator C-terminal domain-containing protein</fullName>
    </submittedName>
</protein>
<evidence type="ECO:0000313" key="3">
    <source>
        <dbReference type="EMBL" id="MDT0682189.1"/>
    </source>
</evidence>
<accession>A0ABU3DEQ3</accession>
<dbReference type="InterPro" id="IPR036390">
    <property type="entry name" value="WH_DNA-bd_sf"/>
</dbReference>
<dbReference type="PIRSF" id="PIRSF020623">
    <property type="entry name" value="PaaX"/>
    <property type="match status" value="1"/>
</dbReference>
<evidence type="ECO:0000259" key="2">
    <source>
        <dbReference type="Pfam" id="PF08223"/>
    </source>
</evidence>
<dbReference type="InterPro" id="IPR036388">
    <property type="entry name" value="WH-like_DNA-bd_sf"/>
</dbReference>
<proteinExistence type="predicted"/>
<organism evidence="3 4">
    <name type="scientific">Tropicimonas omnivorans</name>
    <dbReference type="NCBI Taxonomy" id="3075590"/>
    <lineage>
        <taxon>Bacteria</taxon>
        <taxon>Pseudomonadati</taxon>
        <taxon>Pseudomonadota</taxon>
        <taxon>Alphaproteobacteria</taxon>
        <taxon>Rhodobacterales</taxon>
        <taxon>Roseobacteraceae</taxon>
        <taxon>Tropicimonas</taxon>
    </lineage>
</organism>
<dbReference type="Pfam" id="PF07848">
    <property type="entry name" value="PaaX"/>
    <property type="match status" value="1"/>
</dbReference>
<name>A0ABU3DEQ3_9RHOB</name>
<dbReference type="PANTHER" id="PTHR30319">
    <property type="entry name" value="PHENYLACETIC ACID REGULATOR-RELATED TRANSCRIPTIONAL REPRESSOR"/>
    <property type="match status" value="1"/>
</dbReference>
<dbReference type="Proteomes" id="UP001265259">
    <property type="component" value="Unassembled WGS sequence"/>
</dbReference>
<feature type="domain" description="Transcriptional repressor PaaX-like N-terminal" evidence="1">
    <location>
        <begin position="22"/>
        <end position="88"/>
    </location>
</feature>
<gene>
    <name evidence="3" type="ORF">RM543_05800</name>
</gene>
<dbReference type="RefSeq" id="WP_311689964.1">
    <property type="nucleotide sequence ID" value="NZ_JAVRHL010000002.1"/>
</dbReference>
<dbReference type="Gene3D" id="1.20.58.1460">
    <property type="match status" value="1"/>
</dbReference>
<keyword evidence="4" id="KW-1185">Reference proteome</keyword>
<feature type="domain" description="Transcriptional repressor PaaX-like C-terminal" evidence="2">
    <location>
        <begin position="167"/>
        <end position="254"/>
    </location>
</feature>
<dbReference type="Gene3D" id="1.10.10.10">
    <property type="entry name" value="Winged helix-like DNA-binding domain superfamily/Winged helix DNA-binding domain"/>
    <property type="match status" value="1"/>
</dbReference>